<reference evidence="6" key="1">
    <citation type="submission" date="2022-07" db="EMBL/GenBank/DDBJ databases">
        <title>Genome Sequence of Physisporinus lineatus.</title>
        <authorList>
            <person name="Buettner E."/>
        </authorList>
    </citation>
    <scope>NUCLEOTIDE SEQUENCE</scope>
    <source>
        <strain evidence="6">VT162</strain>
    </source>
</reference>
<dbReference type="Pfam" id="PF24883">
    <property type="entry name" value="NPHP3_N"/>
    <property type="match status" value="1"/>
</dbReference>
<dbReference type="PROSITE" id="PS50088">
    <property type="entry name" value="ANK_REPEAT"/>
    <property type="match status" value="1"/>
</dbReference>
<keyword evidence="2" id="KW-0040">ANK repeat</keyword>
<feature type="compositionally biased region" description="Basic and acidic residues" evidence="4">
    <location>
        <begin position="201"/>
        <end position="268"/>
    </location>
</feature>
<organism evidence="6 7">
    <name type="scientific">Meripilus lineatus</name>
    <dbReference type="NCBI Taxonomy" id="2056292"/>
    <lineage>
        <taxon>Eukaryota</taxon>
        <taxon>Fungi</taxon>
        <taxon>Dikarya</taxon>
        <taxon>Basidiomycota</taxon>
        <taxon>Agaricomycotina</taxon>
        <taxon>Agaricomycetes</taxon>
        <taxon>Polyporales</taxon>
        <taxon>Meripilaceae</taxon>
        <taxon>Meripilus</taxon>
    </lineage>
</organism>
<dbReference type="SMART" id="SM00248">
    <property type="entry name" value="ANK"/>
    <property type="match status" value="4"/>
</dbReference>
<gene>
    <name evidence="6" type="ORF">NLI96_g8688</name>
</gene>
<keyword evidence="7" id="KW-1185">Reference proteome</keyword>
<feature type="region of interest" description="Disordered" evidence="4">
    <location>
        <begin position="618"/>
        <end position="646"/>
    </location>
</feature>
<comment type="caution">
    <text evidence="6">The sequence shown here is derived from an EMBL/GenBank/DDBJ whole genome shotgun (WGS) entry which is preliminary data.</text>
</comment>
<dbReference type="Gene3D" id="1.25.40.20">
    <property type="entry name" value="Ankyrin repeat-containing domain"/>
    <property type="match status" value="1"/>
</dbReference>
<dbReference type="Gene3D" id="3.40.50.300">
    <property type="entry name" value="P-loop containing nucleotide triphosphate hydrolases"/>
    <property type="match status" value="1"/>
</dbReference>
<dbReference type="Pfam" id="PF12796">
    <property type="entry name" value="Ank_2"/>
    <property type="match status" value="1"/>
</dbReference>
<evidence type="ECO:0000313" key="6">
    <source>
        <dbReference type="EMBL" id="KAJ3479969.1"/>
    </source>
</evidence>
<evidence type="ECO:0000256" key="3">
    <source>
        <dbReference type="SAM" id="Coils"/>
    </source>
</evidence>
<accession>A0AAD5YFZ8</accession>
<dbReference type="EMBL" id="JANAWD010000404">
    <property type="protein sequence ID" value="KAJ3479969.1"/>
    <property type="molecule type" value="Genomic_DNA"/>
</dbReference>
<feature type="region of interest" description="Disordered" evidence="4">
    <location>
        <begin position="117"/>
        <end position="138"/>
    </location>
</feature>
<dbReference type="SUPFAM" id="SSF48403">
    <property type="entry name" value="Ankyrin repeat"/>
    <property type="match status" value="1"/>
</dbReference>
<feature type="compositionally biased region" description="Acidic residues" evidence="4">
    <location>
        <begin position="620"/>
        <end position="633"/>
    </location>
</feature>
<sequence>MDVFGTVGTAVSLLEACGKLVIALNRYINEVKLAKGKAEGLKEQVLGVQDVLTRIKQVYDEAQTQAEQFSAQGHSSQGLWFTEIANDMKKNQRVEDIINHCDTTFKDVLELLERSLGPMEPTSSPLNPDPQTHSAQLGDQKTPFWRVWKAYLQWPFQKKEVETLIGEIRQYVQGLNDLHRTYQEFANRRTQATEEILAYTKKKEQEDEQRRIEEDRRHIEEEQRREKDAEQRRQEEEKRRREDEQRHREEEERRREDEQRRRDKEQQEKLSAMVGKLGDPLASEHLSRHTMWCDKRTKGTCQWIIEDQAFRKWKDGAGGGCLWLYGGPGTGKTFLASAVIEELKKSGPVLFVYCDSKCTTARAVLELLAAQSLRQIGKRSTASAGWRLRPAVNFDFSEEFSALEHKDSYSLDDIPELITKVIKIFEAPFIVVDALDECPDRPETSRLIHTLLPLAKSGLNVFLTSREERSFFDWMKDIPENARIRLRNQNAPDIQLHITHTIDGSVSVRSDLPDLEKQQIHSTIEDRFKEKAEGGMFLLVDRLLEPVVTRATIEEITEDLQNLPADCEDLWLRILTSIDKACGKNDKSRRRISLALTWLMGTVVPLELEVLNEVLKGDEGGEEPEGAWEEEMSPLDNRRAKRARNPEPDQSIVNELRSLVVYDTRSRIIRFSHSTIQEYLKGDHPLTAFQIKNAREEVAIYLLRYLRRDRKKRNPLRWFVMHEWVSHLKSLTPEKDDCYNLFMELTRHPTNDQRWWRIQRADTLFEHRFTCPIIEGPVSTAIRCDFNWMLERMARKDPDLIQTKLPRHAPVLCAIERGNSEAFKTLYEFGNFDINAMIKIGIFGKLTSPLRIAIESGSSEILDAILSKKPDIHLTFPPYNRTFLHIACSSPSPDILVISRLLEHHDRVDINTKDTRGRTPFHCLAENINDRFGGLEVFKLLIRHGSNAHAMTNRGQTALAIAERFKPNYINRVRRKAVVDYLRSVTNLPESSHRSSEMGRGDSSEQ</sequence>
<dbReference type="InterPro" id="IPR056884">
    <property type="entry name" value="NPHP3-like_N"/>
</dbReference>
<protein>
    <recommendedName>
        <fullName evidence="5">Nephrocystin 3-like N-terminal domain-containing protein</fullName>
    </recommendedName>
</protein>
<dbReference type="SUPFAM" id="SSF52540">
    <property type="entry name" value="P-loop containing nucleoside triphosphate hydrolases"/>
    <property type="match status" value="1"/>
</dbReference>
<feature type="domain" description="Nephrocystin 3-like N-terminal" evidence="5">
    <location>
        <begin position="299"/>
        <end position="466"/>
    </location>
</feature>
<evidence type="ECO:0000256" key="4">
    <source>
        <dbReference type="SAM" id="MobiDB-lite"/>
    </source>
</evidence>
<dbReference type="InterPro" id="IPR027417">
    <property type="entry name" value="P-loop_NTPase"/>
</dbReference>
<feature type="compositionally biased region" description="Polar residues" evidence="4">
    <location>
        <begin position="121"/>
        <end position="138"/>
    </location>
</feature>
<dbReference type="InterPro" id="IPR036770">
    <property type="entry name" value="Ankyrin_rpt-contain_sf"/>
</dbReference>
<evidence type="ECO:0000256" key="2">
    <source>
        <dbReference type="PROSITE-ProRule" id="PRU00023"/>
    </source>
</evidence>
<dbReference type="Proteomes" id="UP001212997">
    <property type="component" value="Unassembled WGS sequence"/>
</dbReference>
<dbReference type="AlphaFoldDB" id="A0AAD5YFZ8"/>
<dbReference type="PANTHER" id="PTHR10039">
    <property type="entry name" value="AMELOGENIN"/>
    <property type="match status" value="1"/>
</dbReference>
<keyword evidence="1" id="KW-0677">Repeat</keyword>
<feature type="coiled-coil region" evidence="3">
    <location>
        <begin position="24"/>
        <end position="72"/>
    </location>
</feature>
<evidence type="ECO:0000313" key="7">
    <source>
        <dbReference type="Proteomes" id="UP001212997"/>
    </source>
</evidence>
<feature type="region of interest" description="Disordered" evidence="4">
    <location>
        <begin position="198"/>
        <end position="275"/>
    </location>
</feature>
<evidence type="ECO:0000259" key="5">
    <source>
        <dbReference type="Pfam" id="PF24883"/>
    </source>
</evidence>
<proteinExistence type="predicted"/>
<keyword evidence="3" id="KW-0175">Coiled coil</keyword>
<dbReference type="InterPro" id="IPR002110">
    <property type="entry name" value="Ankyrin_rpt"/>
</dbReference>
<feature type="repeat" description="ANK" evidence="2">
    <location>
        <begin position="916"/>
        <end position="953"/>
    </location>
</feature>
<evidence type="ECO:0000256" key="1">
    <source>
        <dbReference type="ARBA" id="ARBA00022737"/>
    </source>
</evidence>
<name>A0AAD5YFZ8_9APHY</name>